<feature type="domain" description="GST N-terminal" evidence="1">
    <location>
        <begin position="1"/>
        <end position="82"/>
    </location>
</feature>
<evidence type="ECO:0000313" key="2">
    <source>
        <dbReference type="EMBL" id="SFI18716.1"/>
    </source>
</evidence>
<dbReference type="Gene3D" id="3.40.30.10">
    <property type="entry name" value="Glutaredoxin"/>
    <property type="match status" value="1"/>
</dbReference>
<dbReference type="SUPFAM" id="SSF47616">
    <property type="entry name" value="GST C-terminal domain-like"/>
    <property type="match status" value="1"/>
</dbReference>
<dbReference type="EMBL" id="FOPY01000026">
    <property type="protein sequence ID" value="SFI18716.1"/>
    <property type="molecule type" value="Genomic_DNA"/>
</dbReference>
<accession>A0A1I3G5H0</accession>
<dbReference type="AlphaFoldDB" id="A0A1I3G5H0"/>
<dbReference type="Pfam" id="PF13410">
    <property type="entry name" value="GST_C_2"/>
    <property type="match status" value="1"/>
</dbReference>
<dbReference type="SUPFAM" id="SSF52833">
    <property type="entry name" value="Thioredoxin-like"/>
    <property type="match status" value="1"/>
</dbReference>
<proteinExistence type="predicted"/>
<reference evidence="2 3" key="1">
    <citation type="submission" date="2016-10" db="EMBL/GenBank/DDBJ databases">
        <authorList>
            <person name="de Groot N.N."/>
        </authorList>
    </citation>
    <scope>NUCLEOTIDE SEQUENCE [LARGE SCALE GENOMIC DNA]</scope>
    <source>
        <strain evidence="2 3">CGMCC 1.6848</strain>
    </source>
</reference>
<dbReference type="PROSITE" id="PS50404">
    <property type="entry name" value="GST_NTER"/>
    <property type="match status" value="1"/>
</dbReference>
<evidence type="ECO:0000259" key="1">
    <source>
        <dbReference type="PROSITE" id="PS50404"/>
    </source>
</evidence>
<protein>
    <submittedName>
        <fullName evidence="2">Glutathione S-transferase</fullName>
    </submittedName>
</protein>
<dbReference type="InterPro" id="IPR036249">
    <property type="entry name" value="Thioredoxin-like_sf"/>
</dbReference>
<sequence length="207" mass="23418">MPLELFLNATSPYARIVRVCALEKGLEDRLILNWVDPWADDAELIEVNPNAKVPALCCEDRTSITETLPILYYLDSLTERPTLLPRESLASVLHGVGLGMGLVDASFQTVIARKYTGAADADRSHLGKRRLAAIERILSRLEADTVPRHMYTEDAQLTLDDIVIGVALDYLRFRMPVIEWPLRFPALAAWEDTRLSRRSFYDTRFTG</sequence>
<gene>
    <name evidence="2" type="ORF">SAMN04487959_12613</name>
</gene>
<dbReference type="GO" id="GO:0016740">
    <property type="term" value="F:transferase activity"/>
    <property type="evidence" value="ECO:0007669"/>
    <property type="project" value="UniProtKB-KW"/>
</dbReference>
<dbReference type="InterPro" id="IPR004045">
    <property type="entry name" value="Glutathione_S-Trfase_N"/>
</dbReference>
<organism evidence="2 3">
    <name type="scientific">Modicisalibacter xianhensis</name>
    <dbReference type="NCBI Taxonomy" id="442341"/>
    <lineage>
        <taxon>Bacteria</taxon>
        <taxon>Pseudomonadati</taxon>
        <taxon>Pseudomonadota</taxon>
        <taxon>Gammaproteobacteria</taxon>
        <taxon>Oceanospirillales</taxon>
        <taxon>Halomonadaceae</taxon>
        <taxon>Modicisalibacter</taxon>
    </lineage>
</organism>
<keyword evidence="2" id="KW-0808">Transferase</keyword>
<dbReference type="InterPro" id="IPR036282">
    <property type="entry name" value="Glutathione-S-Trfase_C_sf"/>
</dbReference>
<keyword evidence="3" id="KW-1185">Reference proteome</keyword>
<dbReference type="STRING" id="442341.SAMN04487959_12613"/>
<dbReference type="Gene3D" id="1.20.1050.10">
    <property type="match status" value="1"/>
</dbReference>
<dbReference type="RefSeq" id="WP_244891016.1">
    <property type="nucleotide sequence ID" value="NZ_FOPY01000026.1"/>
</dbReference>
<name>A0A1I3G5H0_9GAMM</name>
<dbReference type="Proteomes" id="UP000199040">
    <property type="component" value="Unassembled WGS sequence"/>
</dbReference>
<evidence type="ECO:0000313" key="3">
    <source>
        <dbReference type="Proteomes" id="UP000199040"/>
    </source>
</evidence>
<dbReference type="Pfam" id="PF13409">
    <property type="entry name" value="GST_N_2"/>
    <property type="match status" value="1"/>
</dbReference>